<dbReference type="Pfam" id="PF00528">
    <property type="entry name" value="BPD_transp_1"/>
    <property type="match status" value="1"/>
</dbReference>
<evidence type="ECO:0000256" key="2">
    <source>
        <dbReference type="ARBA" id="ARBA00022448"/>
    </source>
</evidence>
<comment type="subcellular location">
    <subcellularLocation>
        <location evidence="1 7">Cell membrane</location>
        <topology evidence="1 7">Multi-pass membrane protein</topology>
    </subcellularLocation>
</comment>
<evidence type="ECO:0000256" key="4">
    <source>
        <dbReference type="ARBA" id="ARBA00022692"/>
    </source>
</evidence>
<sequence length="301" mass="34127">MQILKNFYEKYINSKKVAPYIFVSPFIIVFLVFYLYPMISTIIMSFQEIGFGDPEFVGLANYKKLFNVHYKNALLTSTNYTFWTILILVPLPIILAVLLNSDKTKFTNFFRSSIFMPALTSVIVAGMFFRYAFGEQASTLANSIIGVFGLEPITWLQNSIPAMIALVVLCVWRWMGVNIIYFLSGLQSIPEEIYEAADIDGASSWDKFKYITIPSLKPVIIYVITISVFGGYKMFAESYAYWQTATPNDIGMTIVSYIYQTGFNNFNMGFASAIGITLLLIVLIVNVIQLNLFGLFKKGEQ</sequence>
<dbReference type="Proteomes" id="UP000294697">
    <property type="component" value="Unassembled WGS sequence"/>
</dbReference>
<dbReference type="OrthoDB" id="9779462at2"/>
<evidence type="ECO:0000313" key="10">
    <source>
        <dbReference type="Proteomes" id="UP000294697"/>
    </source>
</evidence>
<reference evidence="9 10" key="1">
    <citation type="submission" date="2019-03" db="EMBL/GenBank/DDBJ databases">
        <title>Subsurface microbial communities from deep shales in Ohio and West Virginia, USA.</title>
        <authorList>
            <person name="Wrighton K."/>
        </authorList>
    </citation>
    <scope>NUCLEOTIDE SEQUENCE [LARGE SCALE GENOMIC DNA]</scope>
    <source>
        <strain evidence="9 10">MSL9.2</strain>
    </source>
</reference>
<evidence type="ECO:0000259" key="8">
    <source>
        <dbReference type="PROSITE" id="PS50928"/>
    </source>
</evidence>
<dbReference type="InterPro" id="IPR000515">
    <property type="entry name" value="MetI-like"/>
</dbReference>
<dbReference type="AlphaFoldDB" id="A0A4R7YXE8"/>
<feature type="transmembrane region" description="Helical" evidence="7">
    <location>
        <begin position="113"/>
        <end position="133"/>
    </location>
</feature>
<feature type="transmembrane region" description="Helical" evidence="7">
    <location>
        <begin position="219"/>
        <end position="242"/>
    </location>
</feature>
<evidence type="ECO:0000313" key="9">
    <source>
        <dbReference type="EMBL" id="TDW02113.1"/>
    </source>
</evidence>
<feature type="transmembrane region" description="Helical" evidence="7">
    <location>
        <begin position="270"/>
        <end position="296"/>
    </location>
</feature>
<keyword evidence="2 7" id="KW-0813">Transport</keyword>
<dbReference type="EMBL" id="SODA01000017">
    <property type="protein sequence ID" value="TDW02113.1"/>
    <property type="molecule type" value="Genomic_DNA"/>
</dbReference>
<evidence type="ECO:0000256" key="1">
    <source>
        <dbReference type="ARBA" id="ARBA00004651"/>
    </source>
</evidence>
<name>A0A4R7YXE8_9FIRM</name>
<evidence type="ECO:0000256" key="6">
    <source>
        <dbReference type="ARBA" id="ARBA00023136"/>
    </source>
</evidence>
<evidence type="ECO:0000256" key="5">
    <source>
        <dbReference type="ARBA" id="ARBA00022989"/>
    </source>
</evidence>
<evidence type="ECO:0000256" key="3">
    <source>
        <dbReference type="ARBA" id="ARBA00022475"/>
    </source>
</evidence>
<dbReference type="PROSITE" id="PS50928">
    <property type="entry name" value="ABC_TM1"/>
    <property type="match status" value="1"/>
</dbReference>
<comment type="similarity">
    <text evidence="7">Belongs to the binding-protein-dependent transport system permease family.</text>
</comment>
<dbReference type="GO" id="GO:0055085">
    <property type="term" value="P:transmembrane transport"/>
    <property type="evidence" value="ECO:0007669"/>
    <property type="project" value="InterPro"/>
</dbReference>
<dbReference type="PANTHER" id="PTHR43227">
    <property type="entry name" value="BLL4140 PROTEIN"/>
    <property type="match status" value="1"/>
</dbReference>
<feature type="domain" description="ABC transmembrane type-1" evidence="8">
    <location>
        <begin position="74"/>
        <end position="289"/>
    </location>
</feature>
<evidence type="ECO:0000256" key="7">
    <source>
        <dbReference type="RuleBase" id="RU363032"/>
    </source>
</evidence>
<feature type="transmembrane region" description="Helical" evidence="7">
    <location>
        <begin position="80"/>
        <end position="101"/>
    </location>
</feature>
<dbReference type="InterPro" id="IPR050809">
    <property type="entry name" value="UgpAE/MalFG_permease"/>
</dbReference>
<keyword evidence="6 7" id="KW-0472">Membrane</keyword>
<dbReference type="Gene3D" id="1.10.3720.10">
    <property type="entry name" value="MetI-like"/>
    <property type="match status" value="1"/>
</dbReference>
<accession>A0A4R7YXE8</accession>
<keyword evidence="3" id="KW-1003">Cell membrane</keyword>
<feature type="transmembrane region" description="Helical" evidence="7">
    <location>
        <begin position="160"/>
        <end position="183"/>
    </location>
</feature>
<organism evidence="9 10">
    <name type="scientific">Halanaerobium saccharolyticum</name>
    <dbReference type="NCBI Taxonomy" id="43595"/>
    <lineage>
        <taxon>Bacteria</taxon>
        <taxon>Bacillati</taxon>
        <taxon>Bacillota</taxon>
        <taxon>Clostridia</taxon>
        <taxon>Halanaerobiales</taxon>
        <taxon>Halanaerobiaceae</taxon>
        <taxon>Halanaerobium</taxon>
    </lineage>
</organism>
<protein>
    <submittedName>
        <fullName evidence="9">L-arabinose ABC transporter membrane protein</fullName>
    </submittedName>
</protein>
<dbReference type="InterPro" id="IPR035906">
    <property type="entry name" value="MetI-like_sf"/>
</dbReference>
<feature type="transmembrane region" description="Helical" evidence="7">
    <location>
        <begin position="20"/>
        <end position="46"/>
    </location>
</feature>
<comment type="caution">
    <text evidence="9">The sequence shown here is derived from an EMBL/GenBank/DDBJ whole genome shotgun (WGS) entry which is preliminary data.</text>
</comment>
<dbReference type="RefSeq" id="WP_111572650.1">
    <property type="nucleotide sequence ID" value="NZ_QLME01000016.1"/>
</dbReference>
<keyword evidence="5 7" id="KW-1133">Transmembrane helix</keyword>
<dbReference type="GO" id="GO:0005886">
    <property type="term" value="C:plasma membrane"/>
    <property type="evidence" value="ECO:0007669"/>
    <property type="project" value="UniProtKB-SubCell"/>
</dbReference>
<proteinExistence type="inferred from homology"/>
<keyword evidence="4 7" id="KW-0812">Transmembrane</keyword>
<dbReference type="CDD" id="cd06261">
    <property type="entry name" value="TM_PBP2"/>
    <property type="match status" value="1"/>
</dbReference>
<dbReference type="SUPFAM" id="SSF161098">
    <property type="entry name" value="MetI-like"/>
    <property type="match status" value="1"/>
</dbReference>
<dbReference type="PANTHER" id="PTHR43227:SF7">
    <property type="entry name" value="ARABINOOLIGOSACCHARIDES TRANSPORT SYSTEM PERMEASE PROTEIN ARAP"/>
    <property type="match status" value="1"/>
</dbReference>
<gene>
    <name evidence="9" type="ORF">C8C77_11740</name>
</gene>